<keyword evidence="1" id="KW-1133">Transmembrane helix</keyword>
<keyword evidence="4" id="KW-1185">Reference proteome</keyword>
<protein>
    <submittedName>
        <fullName evidence="2">Uncharacterized protein</fullName>
    </submittedName>
</protein>
<dbReference type="RefSeq" id="WP_213143845.1">
    <property type="nucleotide sequence ID" value="NZ_JAGYPE020000006.1"/>
</dbReference>
<sequence length="303" mass="37014">MKRKWNIWVRYKKSTYRINLRDGFYIWGQMLWLLSRRIFRGLKRVLLRSRNLIIVFVCAVIFSLVIIPIGIMMEKYHTWYDALWDLRTFFFTSIFIVFVTTNVNEEKRRREGLRKQFEIYSGYSFYAEWYLNRLVQLVGIPYSEKIFLTDSDRENFQKAVSEIHQAAEFAFDGLDNKRYKNLYVYLISLHKKQLSYLRDVLYFINSADSDSLETHRDQARRWILSGIDMIEEEILLIENLHDNYTPQDLIHFVQNSLTYNLYIIAELRRPWRWDHQRNMEIRKKLTTNGQHIKGMFDSNRYWM</sequence>
<evidence type="ECO:0000313" key="2">
    <source>
        <dbReference type="EMBL" id="MBS4183915.1"/>
    </source>
</evidence>
<feature type="transmembrane region" description="Helical" evidence="1">
    <location>
        <begin position="84"/>
        <end position="104"/>
    </location>
</feature>
<evidence type="ECO:0000313" key="3">
    <source>
        <dbReference type="EMBL" id="MCH6265009.1"/>
    </source>
</evidence>
<feature type="transmembrane region" description="Helical" evidence="1">
    <location>
        <begin position="51"/>
        <end position="72"/>
    </location>
</feature>
<organism evidence="2">
    <name type="scientific">Neobacillus citreus</name>
    <dbReference type="NCBI Taxonomy" id="2833578"/>
    <lineage>
        <taxon>Bacteria</taxon>
        <taxon>Bacillati</taxon>
        <taxon>Bacillota</taxon>
        <taxon>Bacilli</taxon>
        <taxon>Bacillales</taxon>
        <taxon>Bacillaceae</taxon>
        <taxon>Neobacillus</taxon>
    </lineage>
</organism>
<accession>A0A942T0H2</accession>
<name>A0A942T0H2_9BACI</name>
<dbReference type="EMBL" id="JAGYPE020000006">
    <property type="protein sequence ID" value="MCH6265009.1"/>
    <property type="molecule type" value="Genomic_DNA"/>
</dbReference>
<keyword evidence="1" id="KW-0472">Membrane</keyword>
<comment type="caution">
    <text evidence="2">The sequence shown here is derived from an EMBL/GenBank/DDBJ whole genome shotgun (WGS) entry which is preliminary data.</text>
</comment>
<dbReference type="AlphaFoldDB" id="A0A942T0H2"/>
<evidence type="ECO:0000313" key="4">
    <source>
        <dbReference type="Proteomes" id="UP000677265"/>
    </source>
</evidence>
<keyword evidence="1" id="KW-0812">Transmembrane</keyword>
<gene>
    <name evidence="3" type="ORF">KHB02_005660</name>
    <name evidence="2" type="ORF">KHB02_21215</name>
</gene>
<proteinExistence type="predicted"/>
<evidence type="ECO:0000256" key="1">
    <source>
        <dbReference type="SAM" id="Phobius"/>
    </source>
</evidence>
<dbReference type="EMBL" id="JAGYPE010000004">
    <property type="protein sequence ID" value="MBS4183915.1"/>
    <property type="molecule type" value="Genomic_DNA"/>
</dbReference>
<reference evidence="2" key="1">
    <citation type="submission" date="2021-05" db="EMBL/GenBank/DDBJ databases">
        <title>Novel Bacillus species.</title>
        <authorList>
            <person name="Liu G."/>
        </authorList>
    </citation>
    <scope>NUCLEOTIDE SEQUENCE</scope>
    <source>
        <strain evidence="2 4">FJAT-50051</strain>
    </source>
</reference>
<dbReference type="Proteomes" id="UP000677265">
    <property type="component" value="Unassembled WGS sequence"/>
</dbReference>